<feature type="compositionally biased region" description="Polar residues" evidence="1">
    <location>
        <begin position="97"/>
        <end position="113"/>
    </location>
</feature>
<protein>
    <submittedName>
        <fullName evidence="2">Uncharacterized protein</fullName>
    </submittedName>
</protein>
<name>A0A1Y2GJU7_9FUNG</name>
<dbReference type="InParanoid" id="A0A1Y2GJU7"/>
<dbReference type="GeneID" id="33561376"/>
<gene>
    <name evidence="2" type="ORF">BCR41DRAFT_139399</name>
</gene>
<feature type="compositionally biased region" description="Basic and acidic residues" evidence="1">
    <location>
        <begin position="13"/>
        <end position="35"/>
    </location>
</feature>
<proteinExistence type="predicted"/>
<dbReference type="OrthoDB" id="2436681at2759"/>
<dbReference type="AlphaFoldDB" id="A0A1Y2GJU7"/>
<dbReference type="Proteomes" id="UP000193648">
    <property type="component" value="Unassembled WGS sequence"/>
</dbReference>
<feature type="compositionally biased region" description="Low complexity" evidence="1">
    <location>
        <begin position="72"/>
        <end position="96"/>
    </location>
</feature>
<organism evidence="2 3">
    <name type="scientific">Lobosporangium transversale</name>
    <dbReference type="NCBI Taxonomy" id="64571"/>
    <lineage>
        <taxon>Eukaryota</taxon>
        <taxon>Fungi</taxon>
        <taxon>Fungi incertae sedis</taxon>
        <taxon>Mucoromycota</taxon>
        <taxon>Mortierellomycotina</taxon>
        <taxon>Mortierellomycetes</taxon>
        <taxon>Mortierellales</taxon>
        <taxon>Mortierellaceae</taxon>
        <taxon>Lobosporangium</taxon>
    </lineage>
</organism>
<comment type="caution">
    <text evidence="2">The sequence shown here is derived from an EMBL/GenBank/DDBJ whole genome shotgun (WGS) entry which is preliminary data.</text>
</comment>
<reference evidence="2 3" key="1">
    <citation type="submission" date="2016-07" db="EMBL/GenBank/DDBJ databases">
        <title>Pervasive Adenine N6-methylation of Active Genes in Fungi.</title>
        <authorList>
            <consortium name="DOE Joint Genome Institute"/>
            <person name="Mondo S.J."/>
            <person name="Dannebaum R.O."/>
            <person name="Kuo R.C."/>
            <person name="Labutti K."/>
            <person name="Haridas S."/>
            <person name="Kuo A."/>
            <person name="Salamov A."/>
            <person name="Ahrendt S.R."/>
            <person name="Lipzen A."/>
            <person name="Sullivan W."/>
            <person name="Andreopoulos W.B."/>
            <person name="Clum A."/>
            <person name="Lindquist E."/>
            <person name="Daum C."/>
            <person name="Ramamoorthy G.K."/>
            <person name="Gryganskyi A."/>
            <person name="Culley D."/>
            <person name="Magnuson J.K."/>
            <person name="James T.Y."/>
            <person name="O'Malley M.A."/>
            <person name="Stajich J.E."/>
            <person name="Spatafora J.W."/>
            <person name="Visel A."/>
            <person name="Grigoriev I.V."/>
        </authorList>
    </citation>
    <scope>NUCLEOTIDE SEQUENCE [LARGE SCALE GENOMIC DNA]</scope>
    <source>
        <strain evidence="2 3">NRRL 3116</strain>
    </source>
</reference>
<keyword evidence="3" id="KW-1185">Reference proteome</keyword>
<evidence type="ECO:0000313" key="3">
    <source>
        <dbReference type="Proteomes" id="UP000193648"/>
    </source>
</evidence>
<feature type="compositionally biased region" description="Polar residues" evidence="1">
    <location>
        <begin position="43"/>
        <end position="57"/>
    </location>
</feature>
<feature type="region of interest" description="Disordered" evidence="1">
    <location>
        <begin position="1"/>
        <end position="153"/>
    </location>
</feature>
<dbReference type="EMBL" id="MCFF01000034">
    <property type="protein sequence ID" value="ORZ09445.1"/>
    <property type="molecule type" value="Genomic_DNA"/>
</dbReference>
<evidence type="ECO:0000313" key="2">
    <source>
        <dbReference type="EMBL" id="ORZ09445.1"/>
    </source>
</evidence>
<feature type="compositionally biased region" description="Polar residues" evidence="1">
    <location>
        <begin position="129"/>
        <end position="150"/>
    </location>
</feature>
<accession>A0A1Y2GJU7</accession>
<sequence length="204" mass="22938">MTTATSPPVNLAEHSRDRSASNASKHADYPDRTEPRSGMTMDYTINASGTRHQQPLQHYNEHGSGYSEYHDQQQQQQQQHNDNTSNGNGHNNHYSTLPVSSQSHYPHVSTSNGPYLPPPIQTAPFGNGPQANGLHSHSQTPIVSPSPLSSGNNAHAYQQQQGHYDYDQYHAQPYHAQHASYPQDHHPHLCFRYFSGLFRVCNFR</sequence>
<dbReference type="RefSeq" id="XP_021878898.1">
    <property type="nucleotide sequence ID" value="XM_022019531.1"/>
</dbReference>
<evidence type="ECO:0000256" key="1">
    <source>
        <dbReference type="SAM" id="MobiDB-lite"/>
    </source>
</evidence>